<dbReference type="SMART" id="SM01246">
    <property type="entry name" value="Josephin"/>
    <property type="match status" value="1"/>
</dbReference>
<dbReference type="GO" id="GO:0004843">
    <property type="term" value="F:cysteine-type deubiquitinase activity"/>
    <property type="evidence" value="ECO:0007669"/>
    <property type="project" value="UniProtKB-EC"/>
</dbReference>
<dbReference type="EC" id="3.4.19.12" evidence="2"/>
<organism evidence="8 9">
    <name type="scientific">Folsomia candida</name>
    <name type="common">Springtail</name>
    <dbReference type="NCBI Taxonomy" id="158441"/>
    <lineage>
        <taxon>Eukaryota</taxon>
        <taxon>Metazoa</taxon>
        <taxon>Ecdysozoa</taxon>
        <taxon>Arthropoda</taxon>
        <taxon>Hexapoda</taxon>
        <taxon>Collembola</taxon>
        <taxon>Entomobryomorpha</taxon>
        <taxon>Isotomoidea</taxon>
        <taxon>Isotomidae</taxon>
        <taxon>Proisotominae</taxon>
        <taxon>Folsomia</taxon>
    </lineage>
</organism>
<evidence type="ECO:0000256" key="2">
    <source>
        <dbReference type="ARBA" id="ARBA00012759"/>
    </source>
</evidence>
<dbReference type="Gene3D" id="3.90.70.40">
    <property type="match status" value="1"/>
</dbReference>
<keyword evidence="3" id="KW-0645">Protease</keyword>
<dbReference type="GO" id="GO:0006508">
    <property type="term" value="P:proteolysis"/>
    <property type="evidence" value="ECO:0007669"/>
    <property type="project" value="UniProtKB-KW"/>
</dbReference>
<comment type="caution">
    <text evidence="8">The sequence shown here is derived from an EMBL/GenBank/DDBJ whole genome shotgun (WGS) entry which is preliminary data.</text>
</comment>
<accession>A0A226EIF7</accession>
<protein>
    <recommendedName>
        <fullName evidence="2">ubiquitinyl hydrolase 1</fullName>
        <ecNumber evidence="2">3.4.19.12</ecNumber>
    </recommendedName>
</protein>
<dbReference type="Pfam" id="PF02099">
    <property type="entry name" value="Josephin"/>
    <property type="match status" value="1"/>
</dbReference>
<gene>
    <name evidence="8" type="ORF">Fcan01_09913</name>
</gene>
<feature type="compositionally biased region" description="Basic residues" evidence="6">
    <location>
        <begin position="39"/>
        <end position="50"/>
    </location>
</feature>
<keyword evidence="4" id="KW-0833">Ubl conjugation pathway</keyword>
<evidence type="ECO:0000256" key="5">
    <source>
        <dbReference type="ARBA" id="ARBA00022801"/>
    </source>
</evidence>
<feature type="region of interest" description="Disordered" evidence="6">
    <location>
        <begin position="1"/>
        <end position="119"/>
    </location>
</feature>
<reference evidence="8 9" key="1">
    <citation type="submission" date="2015-12" db="EMBL/GenBank/DDBJ databases">
        <title>The genome of Folsomia candida.</title>
        <authorList>
            <person name="Faddeeva A."/>
            <person name="Derks M.F."/>
            <person name="Anvar Y."/>
            <person name="Smit S."/>
            <person name="Van Straalen N."/>
            <person name="Roelofs D."/>
        </authorList>
    </citation>
    <scope>NUCLEOTIDE SEQUENCE [LARGE SCALE GENOMIC DNA]</scope>
    <source>
        <strain evidence="8 9">VU population</strain>
        <tissue evidence="8">Whole body</tissue>
    </source>
</reference>
<dbReference type="EMBL" id="LNIX01000004">
    <property type="protein sequence ID" value="OXA56541.1"/>
    <property type="molecule type" value="Genomic_DNA"/>
</dbReference>
<evidence type="ECO:0000256" key="1">
    <source>
        <dbReference type="ARBA" id="ARBA00000707"/>
    </source>
</evidence>
<feature type="region of interest" description="Disordered" evidence="6">
    <location>
        <begin position="175"/>
        <end position="196"/>
    </location>
</feature>
<dbReference type="Proteomes" id="UP000198287">
    <property type="component" value="Unassembled WGS sequence"/>
</dbReference>
<dbReference type="OrthoDB" id="10063692at2759"/>
<feature type="compositionally biased region" description="Polar residues" evidence="6">
    <location>
        <begin position="94"/>
        <end position="104"/>
    </location>
</feature>
<evidence type="ECO:0000313" key="8">
    <source>
        <dbReference type="EMBL" id="OXA56541.1"/>
    </source>
</evidence>
<dbReference type="AlphaFoldDB" id="A0A226EIF7"/>
<evidence type="ECO:0000313" key="9">
    <source>
        <dbReference type="Proteomes" id="UP000198287"/>
    </source>
</evidence>
<comment type="catalytic activity">
    <reaction evidence="1">
        <text>Thiol-dependent hydrolysis of ester, thioester, amide, peptide and isopeptide bonds formed by the C-terminal Gly of ubiquitin (a 76-residue protein attached to proteins as an intracellular targeting signal).</text>
        <dbReference type="EC" id="3.4.19.12"/>
    </reaction>
</comment>
<dbReference type="GO" id="GO:0016579">
    <property type="term" value="P:protein deubiquitination"/>
    <property type="evidence" value="ECO:0007669"/>
    <property type="project" value="InterPro"/>
</dbReference>
<keyword evidence="9" id="KW-1185">Reference proteome</keyword>
<feature type="domain" description="Josephin" evidence="7">
    <location>
        <begin position="555"/>
        <end position="671"/>
    </location>
</feature>
<proteinExistence type="predicted"/>
<evidence type="ECO:0000256" key="3">
    <source>
        <dbReference type="ARBA" id="ARBA00022670"/>
    </source>
</evidence>
<name>A0A226EIF7_FOLCA</name>
<evidence type="ECO:0000259" key="7">
    <source>
        <dbReference type="SMART" id="SM01246"/>
    </source>
</evidence>
<keyword evidence="5" id="KW-0378">Hydrolase</keyword>
<dbReference type="InterPro" id="IPR006155">
    <property type="entry name" value="Josephin"/>
</dbReference>
<evidence type="ECO:0000256" key="4">
    <source>
        <dbReference type="ARBA" id="ARBA00022786"/>
    </source>
</evidence>
<sequence length="680" mass="78605">MSEPDLHSSSSSGDESTPPTTKKRRGIFSDSSESDFKKVQKKRKRRRKKPAMMNVLSSDSDDFKDVTKHTIARRVTRSAVHTSGSDKSSRDSGFRTSASLNSRSLLREQGYEYPSTEESSTDGVVTFRYRTHKIDAIFSHRTKSGKNMFKLLNQQSEKARSKDAIINGIKRRYKHKPPEFSRPITPPILSPESETDEDVEVDGKKYKLKKVGISKYRIRGKFRRMYVTEMCPIKNPCSREVSINNIRSWLESNNDEKMRPCLANPDPDEIVYIVVNGITHELRYDRESSQRSGMDLYRLKNTRQCRTITGWRNAIIRLQYVKAGRNEWLTHQTRPIPREVMRHISPFNVNPRGIYTNSVDAMADIENVEEIRPEPSAFTFNPRIKTSIRREVNAGGRAFLLHVHEENYPNRREESELRHWRLQANRHGETDIFMDSDPSIQAHIRQIASTRSRRPFHFLKDPTVPCQIDHLYPGQPYSAMMHPDRDKITEVLLDNLEKDELTAQSTDEESDTEMDNMNDDDDVFEDESLDISVVDSSNHPETLMSTFPACLPFQRQSRGENSCGMNAVNNFNLQESLYSREFFQEIAANLEEHERKIIDVGEVSRRASDFNINSSFGFIYNPGNHWIAVRRVRDQWVIFDTLANRPSVISELDVTKLVHKYGDTLIVVTGSTREGERERD</sequence>
<evidence type="ECO:0000256" key="6">
    <source>
        <dbReference type="SAM" id="MobiDB-lite"/>
    </source>
</evidence>